<reference evidence="1" key="1">
    <citation type="submission" date="2018-05" db="EMBL/GenBank/DDBJ databases">
        <authorList>
            <person name="Lanie J.A."/>
            <person name="Ng W.-L."/>
            <person name="Kazmierczak K.M."/>
            <person name="Andrzejewski T.M."/>
            <person name="Davidsen T.M."/>
            <person name="Wayne K.J."/>
            <person name="Tettelin H."/>
            <person name="Glass J.I."/>
            <person name="Rusch D."/>
            <person name="Podicherti R."/>
            <person name="Tsui H.-C.T."/>
            <person name="Winkler M.E."/>
        </authorList>
    </citation>
    <scope>NUCLEOTIDE SEQUENCE</scope>
</reference>
<gene>
    <name evidence="1" type="ORF">METZ01_LOCUS143383</name>
</gene>
<sequence length="179" mass="21786">MNHLALKRIILLGKIAPEEDASIYNQDEVMLLLSEVYRDRISERDIRDLGIKWTYPKKKFTFRCFYCNKGFEKKQEINYLKHFIACQKTNLKKIHKSKEKLLKKKYENFFKEKYENKINNEYNKRIKFLPKSLNQLRKKKIKEIITNDIDNYQDSEITFMLKNIYNKKLNSTDKEILML</sequence>
<name>A0A381ZMU5_9ZZZZ</name>
<dbReference type="EMBL" id="UINC01021934">
    <property type="protein sequence ID" value="SVA90529.1"/>
    <property type="molecule type" value="Genomic_DNA"/>
</dbReference>
<evidence type="ECO:0000313" key="1">
    <source>
        <dbReference type="EMBL" id="SVA90529.1"/>
    </source>
</evidence>
<dbReference type="AlphaFoldDB" id="A0A381ZMU5"/>
<proteinExistence type="predicted"/>
<accession>A0A381ZMU5</accession>
<organism evidence="1">
    <name type="scientific">marine metagenome</name>
    <dbReference type="NCBI Taxonomy" id="408172"/>
    <lineage>
        <taxon>unclassified sequences</taxon>
        <taxon>metagenomes</taxon>
        <taxon>ecological metagenomes</taxon>
    </lineage>
</organism>
<protein>
    <submittedName>
        <fullName evidence="1">Uncharacterized protein</fullName>
    </submittedName>
</protein>